<dbReference type="InterPro" id="IPR013785">
    <property type="entry name" value="Aldolase_TIM"/>
</dbReference>
<dbReference type="RefSeq" id="WP_111312469.1">
    <property type="nucleotide sequence ID" value="NZ_QEQD01000002.1"/>
</dbReference>
<dbReference type="EMBL" id="QEQD01000002">
    <property type="protein sequence ID" value="RDF05250.1"/>
    <property type="molecule type" value="Genomic_DNA"/>
</dbReference>
<proteinExistence type="inferred from homology"/>
<comment type="catalytic activity">
    <reaction evidence="1">
        <text>2-dehydro-3-deoxy-6-phospho-D-gluconate = D-glyceraldehyde 3-phosphate + pyruvate</text>
        <dbReference type="Rhea" id="RHEA:17089"/>
        <dbReference type="ChEBI" id="CHEBI:15361"/>
        <dbReference type="ChEBI" id="CHEBI:57569"/>
        <dbReference type="ChEBI" id="CHEBI:59776"/>
        <dbReference type="EC" id="4.1.2.14"/>
    </reaction>
</comment>
<evidence type="ECO:0000256" key="8">
    <source>
        <dbReference type="ARBA" id="ARBA00023277"/>
    </source>
</evidence>
<comment type="caution">
    <text evidence="9">The sequence shown here is derived from an EMBL/GenBank/DDBJ whole genome shotgun (WGS) entry which is preliminary data.</text>
</comment>
<gene>
    <name evidence="9" type="ORF">DPV98_02210</name>
</gene>
<comment type="similarity">
    <text evidence="3">Belongs to the KHG/KDPG aldolase family.</text>
</comment>
<dbReference type="AlphaFoldDB" id="A0A369ZET8"/>
<dbReference type="PROSITE" id="PS00160">
    <property type="entry name" value="ALDOLASE_KDPG_KHG_2"/>
    <property type="match status" value="1"/>
</dbReference>
<comment type="pathway">
    <text evidence="2">Carbohydrate acid metabolism; 2-dehydro-3-deoxy-D-gluconate degradation; D-glyceraldehyde 3-phosphate and pyruvate from 2-dehydro-3-deoxy-D-gluconate: step 2/2.</text>
</comment>
<protein>
    <recommendedName>
        <fullName evidence="5">2-dehydro-3-deoxy-phosphogluconate aldolase</fullName>
        <ecNumber evidence="5">4.1.2.14</ecNumber>
    </recommendedName>
</protein>
<dbReference type="Proteomes" id="UP000253999">
    <property type="component" value="Unassembled WGS sequence"/>
</dbReference>
<dbReference type="EC" id="4.1.2.14" evidence="5"/>
<keyword evidence="8" id="KW-0119">Carbohydrate metabolism</keyword>
<keyword evidence="6" id="KW-0456">Lyase</keyword>
<dbReference type="PANTHER" id="PTHR30246">
    <property type="entry name" value="2-KETO-3-DEOXY-6-PHOSPHOGLUCONATE ALDOLASE"/>
    <property type="match status" value="1"/>
</dbReference>
<evidence type="ECO:0000313" key="10">
    <source>
        <dbReference type="Proteomes" id="UP000253999"/>
    </source>
</evidence>
<organism evidence="9 10">
    <name type="scientific">Haemophilus parahaemolyticus</name>
    <dbReference type="NCBI Taxonomy" id="735"/>
    <lineage>
        <taxon>Bacteria</taxon>
        <taxon>Pseudomonadati</taxon>
        <taxon>Pseudomonadota</taxon>
        <taxon>Gammaproteobacteria</taxon>
        <taxon>Pasteurellales</taxon>
        <taxon>Pasteurellaceae</taxon>
        <taxon>Haemophilus</taxon>
    </lineage>
</organism>
<evidence type="ECO:0000256" key="5">
    <source>
        <dbReference type="ARBA" id="ARBA00013063"/>
    </source>
</evidence>
<dbReference type="NCBIfam" id="TIGR01182">
    <property type="entry name" value="eda"/>
    <property type="match status" value="1"/>
</dbReference>
<dbReference type="PROSITE" id="PS00159">
    <property type="entry name" value="ALDOLASE_KDPG_KHG_1"/>
    <property type="match status" value="1"/>
</dbReference>
<keyword evidence="7" id="KW-0704">Schiff base</keyword>
<dbReference type="NCBIfam" id="NF004325">
    <property type="entry name" value="PRK05718.1"/>
    <property type="match status" value="1"/>
</dbReference>
<dbReference type="PANTHER" id="PTHR30246:SF1">
    <property type="entry name" value="2-DEHYDRO-3-DEOXY-6-PHOSPHOGALACTONATE ALDOLASE-RELATED"/>
    <property type="match status" value="1"/>
</dbReference>
<dbReference type="STRING" id="735.B0185_06285"/>
<reference evidence="9 10" key="1">
    <citation type="submission" date="2018-05" db="EMBL/GenBank/DDBJ databases">
        <title>Draft Genome Sequences for a Diverse set of 7 Haemophilus Species.</title>
        <authorList>
            <person name="Nichols M."/>
            <person name="Topaz N."/>
            <person name="Wang X."/>
            <person name="Wang X."/>
            <person name="Boxrud D."/>
        </authorList>
    </citation>
    <scope>NUCLEOTIDE SEQUENCE [LARGE SCALE GENOMIC DNA]</scope>
    <source>
        <strain evidence="9 10">C2010039593</strain>
    </source>
</reference>
<dbReference type="Gene3D" id="3.20.20.70">
    <property type="entry name" value="Aldolase class I"/>
    <property type="match status" value="1"/>
</dbReference>
<dbReference type="SUPFAM" id="SSF51569">
    <property type="entry name" value="Aldolase"/>
    <property type="match status" value="1"/>
</dbReference>
<comment type="subunit">
    <text evidence="4">Homotrimer.</text>
</comment>
<evidence type="ECO:0000256" key="1">
    <source>
        <dbReference type="ARBA" id="ARBA00000654"/>
    </source>
</evidence>
<evidence type="ECO:0000313" key="9">
    <source>
        <dbReference type="EMBL" id="RDF05250.1"/>
    </source>
</evidence>
<evidence type="ECO:0000256" key="3">
    <source>
        <dbReference type="ARBA" id="ARBA00006906"/>
    </source>
</evidence>
<evidence type="ECO:0000256" key="6">
    <source>
        <dbReference type="ARBA" id="ARBA00023239"/>
    </source>
</evidence>
<dbReference type="InterPro" id="IPR031337">
    <property type="entry name" value="KDPG/KHG_AS_1"/>
</dbReference>
<dbReference type="InterPro" id="IPR000887">
    <property type="entry name" value="Aldlse_KDPG_KHG"/>
</dbReference>
<accession>A0A369ZET8</accession>
<name>A0A369ZET8_HAEPH</name>
<dbReference type="Pfam" id="PF01081">
    <property type="entry name" value="Aldolase"/>
    <property type="match status" value="1"/>
</dbReference>
<dbReference type="CDD" id="cd00452">
    <property type="entry name" value="KDPG_aldolase"/>
    <property type="match status" value="1"/>
</dbReference>
<sequence>MKWKLSVKDIFNASPVLPVMVIKQIEDAEPMAQALLEGGIRVFEITLRTDVALEAINRISKAFPEAIVGAGTVINIEQYDAVVKAGAKFAISPGATEKLLMHAAKGKIALVPGTATPSDMMKALELGYDHLKFFPAEVNGGAVALKAISAALPQLRFCPTGGISEKNLAHYLVLDCVATVGGSWMLPNDAIVAKDWEKVTALTKQAVDLVAIKAK</sequence>
<evidence type="ECO:0000256" key="2">
    <source>
        <dbReference type="ARBA" id="ARBA00004736"/>
    </source>
</evidence>
<dbReference type="GO" id="GO:0008675">
    <property type="term" value="F:2-dehydro-3-deoxy-phosphogluconate aldolase activity"/>
    <property type="evidence" value="ECO:0007669"/>
    <property type="project" value="UniProtKB-EC"/>
</dbReference>
<evidence type="ECO:0000256" key="4">
    <source>
        <dbReference type="ARBA" id="ARBA00011233"/>
    </source>
</evidence>
<evidence type="ECO:0000256" key="7">
    <source>
        <dbReference type="ARBA" id="ARBA00023270"/>
    </source>
</evidence>
<dbReference type="InterPro" id="IPR031338">
    <property type="entry name" value="KDPG/KHG_AS_2"/>
</dbReference>